<comment type="caution">
    <text evidence="1">The sequence shown here is derived from an EMBL/GenBank/DDBJ whole genome shotgun (WGS) entry which is preliminary data.</text>
</comment>
<proteinExistence type="predicted"/>
<protein>
    <submittedName>
        <fullName evidence="1">Uncharacterized protein</fullName>
    </submittedName>
</protein>
<evidence type="ECO:0000313" key="2">
    <source>
        <dbReference type="Proteomes" id="UP000250347"/>
    </source>
</evidence>
<dbReference type="AlphaFoldDB" id="A0A329L307"/>
<name>A0A329L307_9MYCO</name>
<evidence type="ECO:0000313" key="1">
    <source>
        <dbReference type="EMBL" id="RAV00672.1"/>
    </source>
</evidence>
<reference evidence="1 2" key="1">
    <citation type="submission" date="2018-06" db="EMBL/GenBank/DDBJ databases">
        <title>NTM in soil in Japan.</title>
        <authorList>
            <person name="Ohya K."/>
        </authorList>
    </citation>
    <scope>NUCLEOTIDE SEQUENCE [LARGE SCALE GENOMIC DNA]</scope>
    <source>
        <strain evidence="1 2">GF76</strain>
    </source>
</reference>
<dbReference type="Proteomes" id="UP000250347">
    <property type="component" value="Unassembled WGS sequence"/>
</dbReference>
<dbReference type="EMBL" id="QMEU01000001">
    <property type="protein sequence ID" value="RAV00672.1"/>
    <property type="molecule type" value="Genomic_DNA"/>
</dbReference>
<accession>A0A329L307</accession>
<organism evidence="1 2">
    <name type="scientific">Mycobacterium colombiense</name>
    <dbReference type="NCBI Taxonomy" id="339268"/>
    <lineage>
        <taxon>Bacteria</taxon>
        <taxon>Bacillati</taxon>
        <taxon>Actinomycetota</taxon>
        <taxon>Actinomycetes</taxon>
        <taxon>Mycobacteriales</taxon>
        <taxon>Mycobacteriaceae</taxon>
        <taxon>Mycobacterium</taxon>
        <taxon>Mycobacterium avium complex (MAC)</taxon>
    </lineage>
</organism>
<sequence>MVRMIEQLSQPDCGSNNPRHLLRSWRRLALRADSRLNRTHRDPADLRCGIGLLGGSFPHMERHYIVSSAFGLR</sequence>
<gene>
    <name evidence="1" type="ORF">DQP58_00080</name>
</gene>